<proteinExistence type="predicted"/>
<feature type="compositionally biased region" description="Low complexity" evidence="1">
    <location>
        <begin position="168"/>
        <end position="181"/>
    </location>
</feature>
<gene>
    <name evidence="2" type="ORF">FALBO_39</name>
</gene>
<comment type="caution">
    <text evidence="2">The sequence shown here is derived from an EMBL/GenBank/DDBJ whole genome shotgun (WGS) entry which is preliminary data.</text>
</comment>
<sequence length="335" mass="36708">MHGRGKEKLVQVRAIGPLSAAAAAAEKKKKKDRDAAARKAKKKADDEAAEAARTAKNEALQAELKEKSFNLLAEVVFDIDTYTFDYRVEKPSTNPHLTVWALINALKGCFVKGHKAVDLSKSPCLGKEIQLEKQRLWQEQAAYQVTRKALRQERESVQQLEQNLNPASHSSHSSFNNSRSISRNSSCSNLLTLRHAMQPPLIAATDQSGYGSYSGYSGPPAASYRSYAPCTKGTGALKGCVVSPGLKSCASCDWNRISCSLVDKSSHKRKAGGGDSDGDNNDRNISDPFDKLDARVYKALVSLAGCYKAYDQYKALASIFRAATDRKKKKQKTKK</sequence>
<organism evidence="2 3">
    <name type="scientific">Fusarium albosuccineum</name>
    <dbReference type="NCBI Taxonomy" id="1237068"/>
    <lineage>
        <taxon>Eukaryota</taxon>
        <taxon>Fungi</taxon>
        <taxon>Dikarya</taxon>
        <taxon>Ascomycota</taxon>
        <taxon>Pezizomycotina</taxon>
        <taxon>Sordariomycetes</taxon>
        <taxon>Hypocreomycetidae</taxon>
        <taxon>Hypocreales</taxon>
        <taxon>Nectriaceae</taxon>
        <taxon>Fusarium</taxon>
        <taxon>Fusarium decemcellulare species complex</taxon>
    </lineage>
</organism>
<name>A0A8H4LQC9_9HYPO</name>
<protein>
    <submittedName>
        <fullName evidence="2">Uncharacterized protein</fullName>
    </submittedName>
</protein>
<dbReference type="EMBL" id="JAADYS010000003">
    <property type="protein sequence ID" value="KAF4473091.1"/>
    <property type="molecule type" value="Genomic_DNA"/>
</dbReference>
<dbReference type="AlphaFoldDB" id="A0A8H4LQC9"/>
<evidence type="ECO:0000313" key="3">
    <source>
        <dbReference type="Proteomes" id="UP000554235"/>
    </source>
</evidence>
<feature type="compositionally biased region" description="Polar residues" evidence="1">
    <location>
        <begin position="158"/>
        <end position="167"/>
    </location>
</feature>
<evidence type="ECO:0000256" key="1">
    <source>
        <dbReference type="SAM" id="MobiDB-lite"/>
    </source>
</evidence>
<reference evidence="2 3" key="1">
    <citation type="submission" date="2020-01" db="EMBL/GenBank/DDBJ databases">
        <title>Identification and distribution of gene clusters putatively required for synthesis of sphingolipid metabolism inhibitors in phylogenetically diverse species of the filamentous fungus Fusarium.</title>
        <authorList>
            <person name="Kim H.-S."/>
            <person name="Busman M."/>
            <person name="Brown D.W."/>
            <person name="Divon H."/>
            <person name="Uhlig S."/>
            <person name="Proctor R.H."/>
        </authorList>
    </citation>
    <scope>NUCLEOTIDE SEQUENCE [LARGE SCALE GENOMIC DNA]</scope>
    <source>
        <strain evidence="2 3">NRRL 20459</strain>
    </source>
</reference>
<feature type="region of interest" description="Disordered" evidence="1">
    <location>
        <begin position="158"/>
        <end position="181"/>
    </location>
</feature>
<feature type="region of interest" description="Disordered" evidence="1">
    <location>
        <begin position="25"/>
        <end position="49"/>
    </location>
</feature>
<keyword evidence="3" id="KW-1185">Reference proteome</keyword>
<evidence type="ECO:0000313" key="2">
    <source>
        <dbReference type="EMBL" id="KAF4473091.1"/>
    </source>
</evidence>
<accession>A0A8H4LQC9</accession>
<dbReference type="Proteomes" id="UP000554235">
    <property type="component" value="Unassembled WGS sequence"/>
</dbReference>
<dbReference type="OrthoDB" id="5028429at2759"/>
<feature type="region of interest" description="Disordered" evidence="1">
    <location>
        <begin position="266"/>
        <end position="285"/>
    </location>
</feature>